<comment type="caution">
    <text evidence="2">The sequence shown here is derived from an EMBL/GenBank/DDBJ whole genome shotgun (WGS) entry which is preliminary data.</text>
</comment>
<evidence type="ECO:0000313" key="2">
    <source>
        <dbReference type="EMBL" id="KAJ1084553.1"/>
    </source>
</evidence>
<accession>A0AAV7L7G5</accession>
<name>A0AAV7L7G5_PLEWA</name>
<dbReference type="EMBL" id="JANPWB010000016">
    <property type="protein sequence ID" value="KAJ1084553.1"/>
    <property type="molecule type" value="Genomic_DNA"/>
</dbReference>
<gene>
    <name evidence="2" type="ORF">NDU88_004700</name>
</gene>
<dbReference type="Proteomes" id="UP001066276">
    <property type="component" value="Chromosome 12"/>
</dbReference>
<evidence type="ECO:0000313" key="3">
    <source>
        <dbReference type="Proteomes" id="UP001066276"/>
    </source>
</evidence>
<protein>
    <submittedName>
        <fullName evidence="2">Uncharacterized protein</fullName>
    </submittedName>
</protein>
<evidence type="ECO:0000256" key="1">
    <source>
        <dbReference type="SAM" id="MobiDB-lite"/>
    </source>
</evidence>
<dbReference type="AlphaFoldDB" id="A0AAV7L7G5"/>
<reference evidence="2" key="1">
    <citation type="journal article" date="2022" name="bioRxiv">
        <title>Sequencing and chromosome-scale assembly of the giantPleurodeles waltlgenome.</title>
        <authorList>
            <person name="Brown T."/>
            <person name="Elewa A."/>
            <person name="Iarovenko S."/>
            <person name="Subramanian E."/>
            <person name="Araus A.J."/>
            <person name="Petzold A."/>
            <person name="Susuki M."/>
            <person name="Suzuki K.-i.T."/>
            <person name="Hayashi T."/>
            <person name="Toyoda A."/>
            <person name="Oliveira C."/>
            <person name="Osipova E."/>
            <person name="Leigh N.D."/>
            <person name="Simon A."/>
            <person name="Yun M.H."/>
        </authorList>
    </citation>
    <scope>NUCLEOTIDE SEQUENCE</scope>
    <source>
        <strain evidence="2">20211129_DDA</strain>
        <tissue evidence="2">Liver</tissue>
    </source>
</reference>
<organism evidence="2 3">
    <name type="scientific">Pleurodeles waltl</name>
    <name type="common">Iberian ribbed newt</name>
    <dbReference type="NCBI Taxonomy" id="8319"/>
    <lineage>
        <taxon>Eukaryota</taxon>
        <taxon>Metazoa</taxon>
        <taxon>Chordata</taxon>
        <taxon>Craniata</taxon>
        <taxon>Vertebrata</taxon>
        <taxon>Euteleostomi</taxon>
        <taxon>Amphibia</taxon>
        <taxon>Batrachia</taxon>
        <taxon>Caudata</taxon>
        <taxon>Salamandroidea</taxon>
        <taxon>Salamandridae</taxon>
        <taxon>Pleurodelinae</taxon>
        <taxon>Pleurodeles</taxon>
    </lineage>
</organism>
<keyword evidence="3" id="KW-1185">Reference proteome</keyword>
<proteinExistence type="predicted"/>
<feature type="region of interest" description="Disordered" evidence="1">
    <location>
        <begin position="1"/>
        <end position="25"/>
    </location>
</feature>
<sequence length="116" mass="12440">MGARSKGARAQLHTRAQARSPIQRGVEQVLTADEERPLAGASKMAGPMILSQSMPALEKNRAGKPVMALAPGVQVSKEIVIISDEEEDVHEGAGSVADVELSGRWGFQGQRCNRFM</sequence>